<evidence type="ECO:0000313" key="2">
    <source>
        <dbReference type="Proteomes" id="UP001064048"/>
    </source>
</evidence>
<sequence length="681" mass="77117">MKNEIDIQEIQSSEYVGELNVIKEETVEGAEIKEIEKVKVEDVQISREVTKIQESVLKEAVNEMSTMKLESTSVAEAKELVQDVKIEESISEASDIKIEIKDECAQLKITKEEITEVSENVEVEQEVEVNIKKSVQINESQNKYQTFVCESSIENSEFIQEASFTAKSVENLATVQQSFSAKTTEDKKNLTLELKKSDSQSSIKSTIDTPTPSTIPPTPLTDEYVFRLQAPLPKLTGPPVPRSPSPNDEDPNIVKKKLIPHIDTEIIEEIVYDVPLPTPPEDKVTPPVYTKPGLRGGNMRYVFKKKEEIQEIERKSSLLASAIDETIKSIQEYKEEVGIDTKTEPIVYNGYAKVIKTKVFNLDTELPVNVEQQVIKNTDTINKIVENRDSVQNKEALENSCEVIETTEAKMGENEDVSVDGYRPVPFNPDDAPHLERVKITIPGPTPTVDPGKAFVTPNGGDYWHPPGVDFKKIKPIVESLKDSEVLKALNEEFMRTQEEKKKEERKWTKFLQKPSRPVPKAKFGYHGYTATEEEIEDFNTGPLPWEERALNEPPAPPVEPEEPILPAEEPQPEPEPEEIEEQIEELDLEAVVEETNNIVVEMEENRIAEQLMRNECQQTTRKTEAVEMEANEVIEESNENAETIIEEVTEEREEATQNGEVIENGVENGEEQKQQEKYLA</sequence>
<name>A0ACC0K5T1_CHOFU</name>
<keyword evidence="2" id="KW-1185">Reference proteome</keyword>
<dbReference type="EMBL" id="CM046130">
    <property type="protein sequence ID" value="KAI8431760.1"/>
    <property type="molecule type" value="Genomic_DNA"/>
</dbReference>
<reference evidence="1 2" key="1">
    <citation type="journal article" date="2022" name="Genome Biol. Evol.">
        <title>The Spruce Budworm Genome: Reconstructing the Evolutionary History of Antifreeze Proteins.</title>
        <authorList>
            <person name="Beliveau C."/>
            <person name="Gagne P."/>
            <person name="Picq S."/>
            <person name="Vernygora O."/>
            <person name="Keeling C.I."/>
            <person name="Pinkney K."/>
            <person name="Doucet D."/>
            <person name="Wen F."/>
            <person name="Johnston J.S."/>
            <person name="Maaroufi H."/>
            <person name="Boyle B."/>
            <person name="Laroche J."/>
            <person name="Dewar K."/>
            <person name="Juretic N."/>
            <person name="Blackburn G."/>
            <person name="Nisole A."/>
            <person name="Brunet B."/>
            <person name="Brandao M."/>
            <person name="Lumley L."/>
            <person name="Duan J."/>
            <person name="Quan G."/>
            <person name="Lucarotti C.J."/>
            <person name="Roe A.D."/>
            <person name="Sperling F.A.H."/>
            <person name="Levesque R.C."/>
            <person name="Cusson M."/>
        </authorList>
    </citation>
    <scope>NUCLEOTIDE SEQUENCE [LARGE SCALE GENOMIC DNA]</scope>
    <source>
        <strain evidence="1">Glfc:IPQL:Cfum</strain>
    </source>
</reference>
<comment type="caution">
    <text evidence="1">The sequence shown here is derived from an EMBL/GenBank/DDBJ whole genome shotgun (WGS) entry which is preliminary data.</text>
</comment>
<protein>
    <submittedName>
        <fullName evidence="1">Uncharacterized protein</fullName>
    </submittedName>
</protein>
<evidence type="ECO:0000313" key="1">
    <source>
        <dbReference type="EMBL" id="KAI8431760.1"/>
    </source>
</evidence>
<accession>A0ACC0K5T1</accession>
<organism evidence="1 2">
    <name type="scientific">Choristoneura fumiferana</name>
    <name type="common">Spruce budworm moth</name>
    <name type="synonym">Archips fumiferana</name>
    <dbReference type="NCBI Taxonomy" id="7141"/>
    <lineage>
        <taxon>Eukaryota</taxon>
        <taxon>Metazoa</taxon>
        <taxon>Ecdysozoa</taxon>
        <taxon>Arthropoda</taxon>
        <taxon>Hexapoda</taxon>
        <taxon>Insecta</taxon>
        <taxon>Pterygota</taxon>
        <taxon>Neoptera</taxon>
        <taxon>Endopterygota</taxon>
        <taxon>Lepidoptera</taxon>
        <taxon>Glossata</taxon>
        <taxon>Ditrysia</taxon>
        <taxon>Tortricoidea</taxon>
        <taxon>Tortricidae</taxon>
        <taxon>Tortricinae</taxon>
        <taxon>Choristoneura</taxon>
    </lineage>
</organism>
<dbReference type="Proteomes" id="UP001064048">
    <property type="component" value="Chromosome 30"/>
</dbReference>
<proteinExistence type="predicted"/>
<gene>
    <name evidence="1" type="ORF">MSG28_016195</name>
</gene>